<protein>
    <submittedName>
        <fullName evidence="8">S41 family peptidase</fullName>
    </submittedName>
</protein>
<dbReference type="InterPro" id="IPR005151">
    <property type="entry name" value="Tail-specific_protease"/>
</dbReference>
<dbReference type="PANTHER" id="PTHR32060">
    <property type="entry name" value="TAIL-SPECIFIC PROTEASE"/>
    <property type="match status" value="1"/>
</dbReference>
<dbReference type="Gene3D" id="2.30.42.10">
    <property type="match status" value="1"/>
</dbReference>
<evidence type="ECO:0000313" key="8">
    <source>
        <dbReference type="EMBL" id="MBI4132682.1"/>
    </source>
</evidence>
<dbReference type="Pfam" id="PF03572">
    <property type="entry name" value="Peptidase_S41"/>
    <property type="match status" value="1"/>
</dbReference>
<dbReference type="Pfam" id="PF22694">
    <property type="entry name" value="CtpB_N-like"/>
    <property type="match status" value="1"/>
</dbReference>
<dbReference type="InterPro" id="IPR055210">
    <property type="entry name" value="CtpA/B_N"/>
</dbReference>
<comment type="similarity">
    <text evidence="1 5">Belongs to the peptidase S41A family.</text>
</comment>
<dbReference type="Gene3D" id="3.90.226.10">
    <property type="entry name" value="2-enoyl-CoA Hydratase, Chain A, domain 1"/>
    <property type="match status" value="1"/>
</dbReference>
<dbReference type="SMART" id="SM00245">
    <property type="entry name" value="TSPc"/>
    <property type="match status" value="1"/>
</dbReference>
<dbReference type="GO" id="GO:0006508">
    <property type="term" value="P:proteolysis"/>
    <property type="evidence" value="ECO:0007669"/>
    <property type="project" value="UniProtKB-KW"/>
</dbReference>
<dbReference type="AlphaFoldDB" id="A0A932YWD7"/>
<dbReference type="GO" id="GO:0007165">
    <property type="term" value="P:signal transduction"/>
    <property type="evidence" value="ECO:0007669"/>
    <property type="project" value="TreeGrafter"/>
</dbReference>
<accession>A0A932YWD7</accession>
<gene>
    <name evidence="8" type="ORF">HY473_01095</name>
</gene>
<evidence type="ECO:0000256" key="3">
    <source>
        <dbReference type="ARBA" id="ARBA00022801"/>
    </source>
</evidence>
<name>A0A932YWD7_9BACT</name>
<dbReference type="CDD" id="cd06782">
    <property type="entry name" value="cpPDZ_CPP-like"/>
    <property type="match status" value="1"/>
</dbReference>
<dbReference type="InterPro" id="IPR004447">
    <property type="entry name" value="Peptidase_S41A"/>
</dbReference>
<proteinExistence type="inferred from homology"/>
<keyword evidence="2 5" id="KW-0645">Protease</keyword>
<dbReference type="Pfam" id="PF17820">
    <property type="entry name" value="PDZ_6"/>
    <property type="match status" value="1"/>
</dbReference>
<evidence type="ECO:0000256" key="2">
    <source>
        <dbReference type="ARBA" id="ARBA00022670"/>
    </source>
</evidence>
<dbReference type="SMART" id="SM00228">
    <property type="entry name" value="PDZ"/>
    <property type="match status" value="1"/>
</dbReference>
<keyword evidence="3 5" id="KW-0378">Hydrolase</keyword>
<dbReference type="PANTHER" id="PTHR32060:SF30">
    <property type="entry name" value="CARBOXY-TERMINAL PROCESSING PROTEASE CTPA"/>
    <property type="match status" value="1"/>
</dbReference>
<feature type="domain" description="PDZ" evidence="7">
    <location>
        <begin position="108"/>
        <end position="176"/>
    </location>
</feature>
<evidence type="ECO:0000259" key="7">
    <source>
        <dbReference type="PROSITE" id="PS50106"/>
    </source>
</evidence>
<keyword evidence="4 5" id="KW-0720">Serine protease</keyword>
<keyword evidence="6" id="KW-0472">Membrane</keyword>
<organism evidence="8 9">
    <name type="scientific">Candidatus Sungiibacteriota bacterium</name>
    <dbReference type="NCBI Taxonomy" id="2750080"/>
    <lineage>
        <taxon>Bacteria</taxon>
        <taxon>Candidatus Sungiibacteriota</taxon>
    </lineage>
</organism>
<evidence type="ECO:0000256" key="5">
    <source>
        <dbReference type="RuleBase" id="RU004404"/>
    </source>
</evidence>
<evidence type="ECO:0000256" key="1">
    <source>
        <dbReference type="ARBA" id="ARBA00009179"/>
    </source>
</evidence>
<dbReference type="GO" id="GO:0008236">
    <property type="term" value="F:serine-type peptidase activity"/>
    <property type="evidence" value="ECO:0007669"/>
    <property type="project" value="UniProtKB-KW"/>
</dbReference>
<dbReference type="SUPFAM" id="SSF52096">
    <property type="entry name" value="ClpP/crotonase"/>
    <property type="match status" value="1"/>
</dbReference>
<keyword evidence="6" id="KW-1133">Transmembrane helix</keyword>
<dbReference type="InterPro" id="IPR041489">
    <property type="entry name" value="PDZ_6"/>
</dbReference>
<feature type="transmembrane region" description="Helical" evidence="6">
    <location>
        <begin position="12"/>
        <end position="33"/>
    </location>
</feature>
<dbReference type="InterPro" id="IPR036034">
    <property type="entry name" value="PDZ_sf"/>
</dbReference>
<keyword evidence="6" id="KW-0812">Transmembrane</keyword>
<dbReference type="FunFam" id="2.30.42.10:FF:000063">
    <property type="entry name" value="Peptidase, S41 family"/>
    <property type="match status" value="1"/>
</dbReference>
<dbReference type="Proteomes" id="UP000756703">
    <property type="component" value="Unassembled WGS sequence"/>
</dbReference>
<dbReference type="InterPro" id="IPR029045">
    <property type="entry name" value="ClpP/crotonase-like_dom_sf"/>
</dbReference>
<dbReference type="EMBL" id="JACQMI010000005">
    <property type="protein sequence ID" value="MBI4132682.1"/>
    <property type="molecule type" value="Genomic_DNA"/>
</dbReference>
<comment type="caution">
    <text evidence="8">The sequence shown here is derived from an EMBL/GenBank/DDBJ whole genome shotgun (WGS) entry which is preliminary data.</text>
</comment>
<reference evidence="8" key="1">
    <citation type="submission" date="2020-07" db="EMBL/GenBank/DDBJ databases">
        <title>Huge and variable diversity of episymbiotic CPR bacteria and DPANN archaea in groundwater ecosystems.</title>
        <authorList>
            <person name="He C.Y."/>
            <person name="Keren R."/>
            <person name="Whittaker M."/>
            <person name="Farag I.F."/>
            <person name="Doudna J."/>
            <person name="Cate J.H.D."/>
            <person name="Banfield J.F."/>
        </authorList>
    </citation>
    <scope>NUCLEOTIDE SEQUENCE</scope>
    <source>
        <strain evidence="8">NC_groundwater_1225_Ag_S-0.1um_56_177</strain>
    </source>
</reference>
<dbReference type="SUPFAM" id="SSF50156">
    <property type="entry name" value="PDZ domain-like"/>
    <property type="match status" value="1"/>
</dbReference>
<dbReference type="CDD" id="cd07560">
    <property type="entry name" value="Peptidase_S41_CPP"/>
    <property type="match status" value="1"/>
</dbReference>
<dbReference type="PROSITE" id="PS50106">
    <property type="entry name" value="PDZ"/>
    <property type="match status" value="1"/>
</dbReference>
<evidence type="ECO:0000256" key="6">
    <source>
        <dbReference type="SAM" id="Phobius"/>
    </source>
</evidence>
<evidence type="ECO:0000313" key="9">
    <source>
        <dbReference type="Proteomes" id="UP000756703"/>
    </source>
</evidence>
<dbReference type="Gene3D" id="3.30.750.44">
    <property type="match status" value="1"/>
</dbReference>
<dbReference type="GO" id="GO:0004175">
    <property type="term" value="F:endopeptidase activity"/>
    <property type="evidence" value="ECO:0007669"/>
    <property type="project" value="TreeGrafter"/>
</dbReference>
<dbReference type="InterPro" id="IPR001478">
    <property type="entry name" value="PDZ"/>
</dbReference>
<sequence>MEKSSKYLKPSVIVLVSIVIVAASFSGGVYVGYERRPAIEKVKAVLGQETGRPPEVDFSQFWEVWSRVEEKYVDRSKIERQKLVYGAIAGLVKALGDPYTVFFPPQQAKQFTENVRGSFGGIGAEIGIRKDILTIISPLKGSPAERSGLKAGDKILKINATSTAELTLEEAVGFIRGEIGTTVVLTIARDSLDQIKDVSVVRERIVIPILDTAEKGDGVFYIHLLNFNEKSPLEFRRAAREFLSSSNQKLLLDLRGNPGGFLDAAVDIASWFIPTGEVVAREQQADGSEKIYRSAGHRFLEDTPVVVLIDQGSASASEILAGALRDIRGVKLVGEKTFGKGSVQEVDELRGGASLKITIAKWLTPKGYSINDKGLEPDIAVEITKEDSDAGRDPQLERALEILKAL</sequence>
<dbReference type="GO" id="GO:0030288">
    <property type="term" value="C:outer membrane-bounded periplasmic space"/>
    <property type="evidence" value="ECO:0007669"/>
    <property type="project" value="TreeGrafter"/>
</dbReference>
<evidence type="ECO:0000256" key="4">
    <source>
        <dbReference type="ARBA" id="ARBA00022825"/>
    </source>
</evidence>
<dbReference type="NCBIfam" id="TIGR00225">
    <property type="entry name" value="prc"/>
    <property type="match status" value="1"/>
</dbReference>